<feature type="transmembrane region" description="Helical" evidence="1">
    <location>
        <begin position="22"/>
        <end position="44"/>
    </location>
</feature>
<keyword evidence="1" id="KW-0472">Membrane</keyword>
<evidence type="ECO:0000313" key="2">
    <source>
        <dbReference type="EMBL" id="OJG15165.1"/>
    </source>
</evidence>
<sequence>MENALFNQIISGKFGHEKNRNLLMFFVAFYIQNCYINICSKGIARSERKVKKLLDVT</sequence>
<accession>A0A1L8R628</accession>
<dbReference type="AlphaFoldDB" id="A0A1L8R628"/>
<dbReference type="Proteomes" id="UP000182835">
    <property type="component" value="Unassembled WGS sequence"/>
</dbReference>
<evidence type="ECO:0000256" key="1">
    <source>
        <dbReference type="SAM" id="Phobius"/>
    </source>
</evidence>
<keyword evidence="1" id="KW-0812">Transmembrane</keyword>
<gene>
    <name evidence="2" type="ORF">RU96_GL000383</name>
</gene>
<reference evidence="2 3" key="1">
    <citation type="submission" date="2014-12" db="EMBL/GenBank/DDBJ databases">
        <title>Draft genome sequences of 29 type strains of Enterococci.</title>
        <authorList>
            <person name="Zhong Z."/>
            <person name="Sun Z."/>
            <person name="Liu W."/>
            <person name="Zhang W."/>
            <person name="Zhang H."/>
        </authorList>
    </citation>
    <scope>NUCLEOTIDE SEQUENCE [LARGE SCALE GENOMIC DNA]</scope>
    <source>
        <strain evidence="2 3">DSM 21207</strain>
    </source>
</reference>
<proteinExistence type="predicted"/>
<organism evidence="2 3">
    <name type="scientific">Enterococcus canintestini</name>
    <dbReference type="NCBI Taxonomy" id="317010"/>
    <lineage>
        <taxon>Bacteria</taxon>
        <taxon>Bacillati</taxon>
        <taxon>Bacillota</taxon>
        <taxon>Bacilli</taxon>
        <taxon>Lactobacillales</taxon>
        <taxon>Enterococcaceae</taxon>
        <taxon>Enterococcus</taxon>
    </lineage>
</organism>
<evidence type="ECO:0000313" key="3">
    <source>
        <dbReference type="Proteomes" id="UP000182835"/>
    </source>
</evidence>
<protein>
    <submittedName>
        <fullName evidence="2">Uncharacterized protein</fullName>
    </submittedName>
</protein>
<name>A0A1L8R628_9ENTE</name>
<keyword evidence="1" id="KW-1133">Transmembrane helix</keyword>
<dbReference type="EMBL" id="JXKG01000010">
    <property type="protein sequence ID" value="OJG15165.1"/>
    <property type="molecule type" value="Genomic_DNA"/>
</dbReference>
<comment type="caution">
    <text evidence="2">The sequence shown here is derived from an EMBL/GenBank/DDBJ whole genome shotgun (WGS) entry which is preliminary data.</text>
</comment>